<organism evidence="14 15">
    <name type="scientific">Halobacterium jilantaiense</name>
    <dbReference type="NCBI Taxonomy" id="355548"/>
    <lineage>
        <taxon>Archaea</taxon>
        <taxon>Methanobacteriati</taxon>
        <taxon>Methanobacteriota</taxon>
        <taxon>Stenosarchaea group</taxon>
        <taxon>Halobacteria</taxon>
        <taxon>Halobacteriales</taxon>
        <taxon>Halobacteriaceae</taxon>
        <taxon>Halobacterium</taxon>
    </lineage>
</organism>
<dbReference type="PANTHER" id="PTHR10536">
    <property type="entry name" value="DNA PRIMASE SMALL SUBUNIT"/>
    <property type="match status" value="1"/>
</dbReference>
<keyword evidence="3 11" id="KW-0639">Primosome</keyword>
<feature type="active site" evidence="11">
    <location>
        <position position="98"/>
    </location>
</feature>
<dbReference type="RefSeq" id="WP_089670121.1">
    <property type="nucleotide sequence ID" value="NZ_FOJA01000001.1"/>
</dbReference>
<name>A0A1I0QQS4_9EURY</name>
<keyword evidence="6 11" id="KW-0235">DNA replication</keyword>
<dbReference type="GO" id="GO:1990077">
    <property type="term" value="C:primosome complex"/>
    <property type="evidence" value="ECO:0007669"/>
    <property type="project" value="UniProtKB-KW"/>
</dbReference>
<dbReference type="STRING" id="355548.SAMN04487945_2843"/>
<keyword evidence="2 11" id="KW-0240">DNA-directed RNA polymerase</keyword>
<dbReference type="GO" id="GO:0006269">
    <property type="term" value="P:DNA replication, synthesis of primer"/>
    <property type="evidence" value="ECO:0007669"/>
    <property type="project" value="UniProtKB-UniRule"/>
</dbReference>
<dbReference type="EMBL" id="FOJA01000001">
    <property type="protein sequence ID" value="SEW29611.1"/>
    <property type="molecule type" value="Genomic_DNA"/>
</dbReference>
<comment type="cofactor">
    <cofactor evidence="11">
        <name>Mg(2+)</name>
        <dbReference type="ChEBI" id="CHEBI:18420"/>
    </cofactor>
    <cofactor evidence="11">
        <name>Mn(2+)</name>
        <dbReference type="ChEBI" id="CHEBI:29035"/>
    </cofactor>
</comment>
<keyword evidence="15" id="KW-1185">Reference proteome</keyword>
<evidence type="ECO:0000256" key="10">
    <source>
        <dbReference type="ARBA" id="ARBA00023211"/>
    </source>
</evidence>
<keyword evidence="7 11" id="KW-0479">Metal-binding</keyword>
<keyword evidence="4 11" id="KW-0808">Transferase</keyword>
<evidence type="ECO:0000256" key="3">
    <source>
        <dbReference type="ARBA" id="ARBA00022515"/>
    </source>
</evidence>
<evidence type="ECO:0000256" key="13">
    <source>
        <dbReference type="RuleBase" id="RU004224"/>
    </source>
</evidence>
<feature type="active site" evidence="11">
    <location>
        <position position="294"/>
    </location>
</feature>
<dbReference type="Pfam" id="PF01896">
    <property type="entry name" value="DNA_primase_S"/>
    <property type="match status" value="1"/>
</dbReference>
<dbReference type="InterPro" id="IPR023639">
    <property type="entry name" value="DNA_primase_ssu_PriS"/>
</dbReference>
<dbReference type="GO" id="GO:0046872">
    <property type="term" value="F:metal ion binding"/>
    <property type="evidence" value="ECO:0007669"/>
    <property type="project" value="UniProtKB-KW"/>
</dbReference>
<evidence type="ECO:0000256" key="1">
    <source>
        <dbReference type="ARBA" id="ARBA00009762"/>
    </source>
</evidence>
<proteinExistence type="inferred from homology"/>
<dbReference type="HAMAP" id="MF_00700">
    <property type="entry name" value="DNA_primase_sml_arc"/>
    <property type="match status" value="1"/>
</dbReference>
<dbReference type="OrthoDB" id="31125at2157"/>
<evidence type="ECO:0000256" key="4">
    <source>
        <dbReference type="ARBA" id="ARBA00022679"/>
    </source>
</evidence>
<evidence type="ECO:0000256" key="9">
    <source>
        <dbReference type="ARBA" id="ARBA00023163"/>
    </source>
</evidence>
<dbReference type="EC" id="2.7.7.-" evidence="11"/>
<gene>
    <name evidence="11" type="primary">priS</name>
    <name evidence="14" type="ORF">SAMN04487945_2843</name>
</gene>
<sequence length="391" mass="43832">MEERTRAYLRGRFGDFYRRTEIRLPPRADEREWGYIPWTSGPDTTMVRHKSTLDLGDTAAFLERERPRHVYFSAGFYEEPGASTMQEKTWLGSDLVFDLDADHLPSVTLGEDSYAEMLAKCKDALLRLLDFLERDFGFEDLTVTFSGGRGYHVHVRDEGVYDLEREQRREIVDYVRGNELDLETLVTEEAVDGLGLKNPTTKRTLPADGGWGRRVTDRLGEFADDLLARGEDDAVEYLAGFDGVGEKSARAIYNVVANNTEAVRAGNVDVHPAFLKVARKYVAETVEAENAPIDEPVTTDTNRLIRLPGTLHGGSGLEVQRLDREELDDFDPLVDAVPETFVGHDITVEVQAERTLELLGETLTVTPGDHTVPEYAGVFLMARGTAEKAKE</sequence>
<dbReference type="InterPro" id="IPR014052">
    <property type="entry name" value="DNA_primase_ssu_euk/arc"/>
</dbReference>
<protein>
    <recommendedName>
        <fullName evidence="11">DNA primase small subunit PriS</fullName>
        <ecNumber evidence="11">2.7.7.-</ecNumber>
    </recommendedName>
</protein>
<dbReference type="CDD" id="cd04860">
    <property type="entry name" value="AE_Prim_S"/>
    <property type="match status" value="1"/>
</dbReference>
<evidence type="ECO:0000313" key="14">
    <source>
        <dbReference type="EMBL" id="SEW29611.1"/>
    </source>
</evidence>
<keyword evidence="9 11" id="KW-0804">Transcription</keyword>
<comment type="function">
    <text evidence="13">RNA polymerase that catalyzes the synthesis of short RNA molecules used as primers for DNA polymerase during DNA replication.</text>
</comment>
<evidence type="ECO:0000256" key="5">
    <source>
        <dbReference type="ARBA" id="ARBA00022695"/>
    </source>
</evidence>
<comment type="similarity">
    <text evidence="1 11 12">Belongs to the eukaryotic-type primase small subunit family.</text>
</comment>
<evidence type="ECO:0000256" key="11">
    <source>
        <dbReference type="HAMAP-Rule" id="MF_00700"/>
    </source>
</evidence>
<dbReference type="GO" id="GO:0000428">
    <property type="term" value="C:DNA-directed RNA polymerase complex"/>
    <property type="evidence" value="ECO:0007669"/>
    <property type="project" value="UniProtKB-KW"/>
</dbReference>
<keyword evidence="10 11" id="KW-0464">Manganese</keyword>
<dbReference type="InterPro" id="IPR002755">
    <property type="entry name" value="DNA_primase_S"/>
</dbReference>
<comment type="function">
    <text evidence="11">Catalytic subunit of DNA primase, an RNA polymerase that catalyzes the synthesis of short RNA molecules used as primers for DNA polymerase during DNA replication. The small subunit contains the primase catalytic core and has DNA synthesis activity on its own. Binding to the large subunit stabilizes and modulates the activity, increasing the rate of DNA synthesis while decreasing the length of the DNA fragments, and conferring RNA synthesis capability. The DNA polymerase activity may enable DNA primase to also catalyze primer extension after primer synthesis. May also play a role in DNA repair.</text>
</comment>
<feature type="active site" evidence="11">
    <location>
        <position position="100"/>
    </location>
</feature>
<evidence type="ECO:0000256" key="2">
    <source>
        <dbReference type="ARBA" id="ARBA00022478"/>
    </source>
</evidence>
<keyword evidence="5 11" id="KW-0548">Nucleotidyltransferase</keyword>
<evidence type="ECO:0000256" key="6">
    <source>
        <dbReference type="ARBA" id="ARBA00022705"/>
    </source>
</evidence>
<reference evidence="14 15" key="1">
    <citation type="submission" date="2016-10" db="EMBL/GenBank/DDBJ databases">
        <authorList>
            <person name="de Groot N.N."/>
        </authorList>
    </citation>
    <scope>NUCLEOTIDE SEQUENCE [LARGE SCALE GENOMIC DNA]</scope>
    <source>
        <strain evidence="14 15">CGMCC 1.5337</strain>
    </source>
</reference>
<dbReference type="NCBIfam" id="NF001639">
    <property type="entry name" value="PRK00419.1-1"/>
    <property type="match status" value="1"/>
</dbReference>
<evidence type="ECO:0000313" key="15">
    <source>
        <dbReference type="Proteomes" id="UP000198518"/>
    </source>
</evidence>
<accession>A0A1I0QQS4</accession>
<evidence type="ECO:0000256" key="12">
    <source>
        <dbReference type="RuleBase" id="RU003514"/>
    </source>
</evidence>
<dbReference type="AlphaFoldDB" id="A0A1I0QQS4"/>
<dbReference type="GO" id="GO:0003899">
    <property type="term" value="F:DNA-directed RNA polymerase activity"/>
    <property type="evidence" value="ECO:0007669"/>
    <property type="project" value="UniProtKB-UniRule"/>
</dbReference>
<dbReference type="Gene3D" id="3.90.920.10">
    <property type="entry name" value="DNA primase, PRIM domain"/>
    <property type="match status" value="1"/>
</dbReference>
<keyword evidence="8 11" id="KW-0460">Magnesium</keyword>
<evidence type="ECO:0000256" key="8">
    <source>
        <dbReference type="ARBA" id="ARBA00022842"/>
    </source>
</evidence>
<evidence type="ECO:0000256" key="7">
    <source>
        <dbReference type="ARBA" id="ARBA00022723"/>
    </source>
</evidence>
<comment type="subunit">
    <text evidence="11">Heterodimer of a small subunit (PriS) and a large subunit (PriL).</text>
</comment>
<dbReference type="SUPFAM" id="SSF56747">
    <property type="entry name" value="Prim-pol domain"/>
    <property type="match status" value="1"/>
</dbReference>
<dbReference type="Proteomes" id="UP000198518">
    <property type="component" value="Unassembled WGS sequence"/>
</dbReference>